<dbReference type="PANTHER" id="PTHR23153">
    <property type="entry name" value="UBX-RELATED"/>
    <property type="match status" value="1"/>
</dbReference>
<dbReference type="Pfam" id="PF09409">
    <property type="entry name" value="PUB"/>
    <property type="match status" value="1"/>
</dbReference>
<dbReference type="PANTHER" id="PTHR23153:SF38">
    <property type="entry name" value="UBX DOMAIN-CONTAINING PROTEIN 6"/>
    <property type="match status" value="1"/>
</dbReference>
<evidence type="ECO:0000259" key="2">
    <source>
        <dbReference type="Pfam" id="PF09409"/>
    </source>
</evidence>
<proteinExistence type="predicted"/>
<reference evidence="3 4" key="1">
    <citation type="submission" date="2023-05" db="EMBL/GenBank/DDBJ databases">
        <title>A 100% complete, gapless, phased diploid assembly of the Scenedesmus obliquus UTEX 3031 genome.</title>
        <authorList>
            <person name="Biondi T.C."/>
            <person name="Hanschen E.R."/>
            <person name="Kwon T."/>
            <person name="Eng W."/>
            <person name="Kruse C.P.S."/>
            <person name="Koehler S.I."/>
            <person name="Kunde Y."/>
            <person name="Gleasner C.D."/>
            <person name="You Mak K.T."/>
            <person name="Polle J."/>
            <person name="Hovde B.T."/>
            <person name="Starkenburg S.R."/>
        </authorList>
    </citation>
    <scope>NUCLEOTIDE SEQUENCE [LARGE SCALE GENOMIC DNA]</scope>
    <source>
        <strain evidence="3 4">DOE0152z</strain>
    </source>
</reference>
<dbReference type="EMBL" id="CP126216">
    <property type="protein sequence ID" value="WIA18231.1"/>
    <property type="molecule type" value="Genomic_DNA"/>
</dbReference>
<accession>A0ABY8UCP0</accession>
<evidence type="ECO:0000313" key="3">
    <source>
        <dbReference type="EMBL" id="WIA18231.1"/>
    </source>
</evidence>
<sequence length="136" mass="16082">MHTIFNNIVLHPDEPKYRKIKAANKAFLRHIANVNKAEDLMLQAGWRPKQVVDLEKAWLWEYEPSSHEFRVLVEVTEVLLKAMQTLHAKTERKRKDDAERKSKHAEERERIKLALEDDRLQRQVAQELTAARPHDT</sequence>
<dbReference type="CDD" id="cd09212">
    <property type="entry name" value="PUB"/>
    <property type="match status" value="1"/>
</dbReference>
<feature type="region of interest" description="Disordered" evidence="1">
    <location>
        <begin position="86"/>
        <end position="112"/>
    </location>
</feature>
<dbReference type="Proteomes" id="UP001244341">
    <property type="component" value="Chromosome 9b"/>
</dbReference>
<dbReference type="InterPro" id="IPR018997">
    <property type="entry name" value="PUB_domain"/>
</dbReference>
<dbReference type="InterPro" id="IPR036339">
    <property type="entry name" value="PUB-like_dom_sf"/>
</dbReference>
<name>A0ABY8UCP0_TETOB</name>
<keyword evidence="4" id="KW-1185">Reference proteome</keyword>
<dbReference type="SUPFAM" id="SSF143503">
    <property type="entry name" value="PUG domain-like"/>
    <property type="match status" value="1"/>
</dbReference>
<evidence type="ECO:0000313" key="4">
    <source>
        <dbReference type="Proteomes" id="UP001244341"/>
    </source>
</evidence>
<protein>
    <recommendedName>
        <fullName evidence="2">PUB domain-containing protein</fullName>
    </recommendedName>
</protein>
<dbReference type="Gene3D" id="1.20.58.2190">
    <property type="match status" value="1"/>
</dbReference>
<feature type="compositionally biased region" description="Basic and acidic residues" evidence="1">
    <location>
        <begin position="93"/>
        <end position="112"/>
    </location>
</feature>
<gene>
    <name evidence="3" type="ORF">OEZ85_009700</name>
</gene>
<organism evidence="3 4">
    <name type="scientific">Tetradesmus obliquus</name>
    <name type="common">Green alga</name>
    <name type="synonym">Acutodesmus obliquus</name>
    <dbReference type="NCBI Taxonomy" id="3088"/>
    <lineage>
        <taxon>Eukaryota</taxon>
        <taxon>Viridiplantae</taxon>
        <taxon>Chlorophyta</taxon>
        <taxon>core chlorophytes</taxon>
        <taxon>Chlorophyceae</taxon>
        <taxon>CS clade</taxon>
        <taxon>Sphaeropleales</taxon>
        <taxon>Scenedesmaceae</taxon>
        <taxon>Tetradesmus</taxon>
    </lineage>
</organism>
<feature type="domain" description="PUB" evidence="2">
    <location>
        <begin position="2"/>
        <end position="65"/>
    </location>
</feature>
<evidence type="ECO:0000256" key="1">
    <source>
        <dbReference type="SAM" id="MobiDB-lite"/>
    </source>
</evidence>